<feature type="compositionally biased region" description="Low complexity" evidence="2">
    <location>
        <begin position="30"/>
        <end position="58"/>
    </location>
</feature>
<dbReference type="CDD" id="cd06127">
    <property type="entry name" value="DEDDh"/>
    <property type="match status" value="1"/>
</dbReference>
<sequence>MTTSGIAVYGRPNDSGSANASAIRRAGRETTGPVTVAAASPTTTTTTGTNGANTANTAGTDLDGFPLDYVALDLETTGFYPNRCAITEIGAVRVRSGRIVDQFQELINPLRPIPRQITALTGISDAMVADLDPIDEVLPRFIAWLASSDPGSVPEPIVGHNVSFDLRFLDYNTRHVAGSGFACTDYDTMQISRTLFPEHKHHRLADLIVRFDIAQNEEHRALSDAIQTQECFEWMRRYIAGHHDPAQLEWRPVPAKSATPILHQQLVVLR</sequence>
<feature type="domain" description="Exonuclease" evidence="3">
    <location>
        <begin position="68"/>
        <end position="241"/>
    </location>
</feature>
<dbReference type="PANTHER" id="PTHR30231">
    <property type="entry name" value="DNA POLYMERASE III SUBUNIT EPSILON"/>
    <property type="match status" value="1"/>
</dbReference>
<organism evidence="4 5">
    <name type="scientific">Bifidobacterium myosotis</name>
    <dbReference type="NCBI Taxonomy" id="1630166"/>
    <lineage>
        <taxon>Bacteria</taxon>
        <taxon>Bacillati</taxon>
        <taxon>Actinomycetota</taxon>
        <taxon>Actinomycetes</taxon>
        <taxon>Bifidobacteriales</taxon>
        <taxon>Bifidobacteriaceae</taxon>
        <taxon>Bifidobacterium</taxon>
    </lineage>
</organism>
<feature type="region of interest" description="Disordered" evidence="2">
    <location>
        <begin position="1"/>
        <end position="58"/>
    </location>
</feature>
<dbReference type="GO" id="GO:0003677">
    <property type="term" value="F:DNA binding"/>
    <property type="evidence" value="ECO:0007669"/>
    <property type="project" value="InterPro"/>
</dbReference>
<dbReference type="FunFam" id="3.30.420.10:FF:000045">
    <property type="entry name" value="3'-5' exonuclease DinG"/>
    <property type="match status" value="1"/>
</dbReference>
<dbReference type="SUPFAM" id="SSF53098">
    <property type="entry name" value="Ribonuclease H-like"/>
    <property type="match status" value="1"/>
</dbReference>
<dbReference type="InterPro" id="IPR006054">
    <property type="entry name" value="DnaQ"/>
</dbReference>
<gene>
    <name evidence="4" type="ORF">BMYO_1310</name>
</gene>
<dbReference type="NCBIfam" id="TIGR00573">
    <property type="entry name" value="dnaq"/>
    <property type="match status" value="1"/>
</dbReference>
<dbReference type="GO" id="GO:0045004">
    <property type="term" value="P:DNA replication proofreading"/>
    <property type="evidence" value="ECO:0007669"/>
    <property type="project" value="TreeGrafter"/>
</dbReference>
<evidence type="ECO:0000256" key="2">
    <source>
        <dbReference type="SAM" id="MobiDB-lite"/>
    </source>
</evidence>
<name>A0A261FKC5_9BIFI</name>
<evidence type="ECO:0000313" key="4">
    <source>
        <dbReference type="EMBL" id="OZG59465.1"/>
    </source>
</evidence>
<dbReference type="GO" id="GO:0005829">
    <property type="term" value="C:cytosol"/>
    <property type="evidence" value="ECO:0007669"/>
    <property type="project" value="TreeGrafter"/>
</dbReference>
<accession>A0A261FKC5</accession>
<dbReference type="InterPro" id="IPR036397">
    <property type="entry name" value="RNaseH_sf"/>
</dbReference>
<dbReference type="GO" id="GO:0008408">
    <property type="term" value="F:3'-5' exonuclease activity"/>
    <property type="evidence" value="ECO:0007669"/>
    <property type="project" value="TreeGrafter"/>
</dbReference>
<dbReference type="Pfam" id="PF00929">
    <property type="entry name" value="RNase_T"/>
    <property type="match status" value="1"/>
</dbReference>
<dbReference type="SMART" id="SM00479">
    <property type="entry name" value="EXOIII"/>
    <property type="match status" value="1"/>
</dbReference>
<reference evidence="4 5" key="1">
    <citation type="journal article" date="2017" name="BMC Genomics">
        <title>Comparative genomic and phylogenomic analyses of the Bifidobacteriaceae family.</title>
        <authorList>
            <person name="Lugli G.A."/>
            <person name="Milani C."/>
            <person name="Turroni F."/>
            <person name="Duranti S."/>
            <person name="Mancabelli L."/>
            <person name="Mangifesta M."/>
            <person name="Ferrario C."/>
            <person name="Modesto M."/>
            <person name="Mattarelli P."/>
            <person name="Jiri K."/>
            <person name="van Sinderen D."/>
            <person name="Ventura M."/>
        </authorList>
    </citation>
    <scope>NUCLEOTIDE SEQUENCE [LARGE SCALE GENOMIC DNA]</scope>
    <source>
        <strain evidence="4 5">DSM 100196</strain>
    </source>
</reference>
<dbReference type="Proteomes" id="UP000216871">
    <property type="component" value="Unassembled WGS sequence"/>
</dbReference>
<proteinExistence type="predicted"/>
<protein>
    <submittedName>
        <fullName evidence="4">DNA polymerase III subunit epsilon</fullName>
    </submittedName>
</protein>
<comment type="caution">
    <text evidence="4">The sequence shown here is derived from an EMBL/GenBank/DDBJ whole genome shotgun (WGS) entry which is preliminary data.</text>
</comment>
<keyword evidence="1" id="KW-0540">Nuclease</keyword>
<dbReference type="Gene3D" id="3.30.420.10">
    <property type="entry name" value="Ribonuclease H-like superfamily/Ribonuclease H"/>
    <property type="match status" value="1"/>
</dbReference>
<dbReference type="PANTHER" id="PTHR30231:SF41">
    <property type="entry name" value="DNA POLYMERASE III SUBUNIT EPSILON"/>
    <property type="match status" value="1"/>
</dbReference>
<dbReference type="AlphaFoldDB" id="A0A261FKC5"/>
<dbReference type="InterPro" id="IPR013520">
    <property type="entry name" value="Ribonucl_H"/>
</dbReference>
<dbReference type="GO" id="GO:0003887">
    <property type="term" value="F:DNA-directed DNA polymerase activity"/>
    <property type="evidence" value="ECO:0007669"/>
    <property type="project" value="InterPro"/>
</dbReference>
<dbReference type="InterPro" id="IPR012337">
    <property type="entry name" value="RNaseH-like_sf"/>
</dbReference>
<evidence type="ECO:0000259" key="3">
    <source>
        <dbReference type="SMART" id="SM00479"/>
    </source>
</evidence>
<keyword evidence="1" id="KW-0378">Hydrolase</keyword>
<keyword evidence="1" id="KW-0269">Exonuclease</keyword>
<keyword evidence="5" id="KW-1185">Reference proteome</keyword>
<dbReference type="EMBL" id="MWWW01000014">
    <property type="protein sequence ID" value="OZG59465.1"/>
    <property type="molecule type" value="Genomic_DNA"/>
</dbReference>
<evidence type="ECO:0000256" key="1">
    <source>
        <dbReference type="ARBA" id="ARBA00022839"/>
    </source>
</evidence>
<evidence type="ECO:0000313" key="5">
    <source>
        <dbReference type="Proteomes" id="UP000216871"/>
    </source>
</evidence>